<evidence type="ECO:0000256" key="3">
    <source>
        <dbReference type="ARBA" id="ARBA00022630"/>
    </source>
</evidence>
<proteinExistence type="inferred from homology"/>
<dbReference type="InterPro" id="IPR018394">
    <property type="entry name" value="DNA_photolyase_1_CS_C"/>
</dbReference>
<dbReference type="InterPro" id="IPR036155">
    <property type="entry name" value="Crypto/Photolyase_N_sf"/>
</dbReference>
<dbReference type="PROSITE" id="PS00394">
    <property type="entry name" value="DNA_PHOTOLYASES_1_1"/>
    <property type="match status" value="1"/>
</dbReference>
<dbReference type="SUPFAM" id="SSF48173">
    <property type="entry name" value="Cryptochrome/photolyase FAD-binding domain"/>
    <property type="match status" value="1"/>
</dbReference>
<evidence type="ECO:0000256" key="1">
    <source>
        <dbReference type="ARBA" id="ARBA00001932"/>
    </source>
</evidence>
<evidence type="ECO:0000256" key="2">
    <source>
        <dbReference type="ARBA" id="ARBA00001974"/>
    </source>
</evidence>
<gene>
    <name evidence="8" type="ORF">GCM10025770_13580</name>
</gene>
<dbReference type="InterPro" id="IPR002081">
    <property type="entry name" value="Cryptochrome/DNA_photolyase_1"/>
</dbReference>
<protein>
    <submittedName>
        <fullName evidence="8">Deoxyribodipyrimidine photo-lyase</fullName>
    </submittedName>
</protein>
<dbReference type="EMBL" id="BAABLD010000007">
    <property type="protein sequence ID" value="GAA5162634.1"/>
    <property type="molecule type" value="Genomic_DNA"/>
</dbReference>
<dbReference type="Proteomes" id="UP001500547">
    <property type="component" value="Unassembled WGS sequence"/>
</dbReference>
<sequence>MTPTPPAPPAGALVWFRRDLRDHDHAALYHALRSHQRVFCAFVFDTAILDALPSRSDRRVEFIRESLVALDEALRGQGGALIVRHGVAADEIPALAQTLGVATVFTNHDYEPDAIARDTAVAQRLQGMGIGFETFKDQVIFERDEVLTQAGKPFGVFTPYKNAWLRKLNDFYVRSYPVERYRQHLVASPLAQGVPTLEALGFAPTNLASLRMPLGMAGAQSLFDDFLERIEDYKVARDFPAIKGVSYLSTHLRFGTISIRQLARAALQRGNAGAETWLSELVWRDFYQQILFHHPHVISHAWKAEYDDIVWETGPAADALLLAWCEARTGYPIVDAAMRQLNQTGYMHNRLRMVTASFLTKDLGIHWLRGERYFAQHLNDYDLAANNGGWQWAASTGCDAQPYFRIFNPVSQSERFDPQGKFIRRYLPELAQVPDKYLHAPWTLGALELSRLAPDYPPPIVDHAEAREMTLARFKRPS</sequence>
<evidence type="ECO:0000313" key="9">
    <source>
        <dbReference type="Proteomes" id="UP001500547"/>
    </source>
</evidence>
<dbReference type="PANTHER" id="PTHR11455:SF9">
    <property type="entry name" value="CRYPTOCHROME CIRCADIAN CLOCK 5 ISOFORM X1"/>
    <property type="match status" value="1"/>
</dbReference>
<evidence type="ECO:0000313" key="8">
    <source>
        <dbReference type="EMBL" id="GAA5162634.1"/>
    </source>
</evidence>
<dbReference type="PRINTS" id="PR00147">
    <property type="entry name" value="DNAPHOTLYASE"/>
</dbReference>
<dbReference type="RefSeq" id="WP_345532125.1">
    <property type="nucleotide sequence ID" value="NZ_BAABLD010000007.1"/>
</dbReference>
<accession>A0ABP9QIU5</accession>
<evidence type="ECO:0000259" key="7">
    <source>
        <dbReference type="PROSITE" id="PS51645"/>
    </source>
</evidence>
<dbReference type="InterPro" id="IPR006050">
    <property type="entry name" value="DNA_photolyase_N"/>
</dbReference>
<evidence type="ECO:0000256" key="6">
    <source>
        <dbReference type="RuleBase" id="RU004182"/>
    </source>
</evidence>
<dbReference type="Pfam" id="PF03441">
    <property type="entry name" value="FAD_binding_7"/>
    <property type="match status" value="1"/>
</dbReference>
<dbReference type="InterPro" id="IPR036134">
    <property type="entry name" value="Crypto/Photolyase_FAD-like_sf"/>
</dbReference>
<comment type="cofactor">
    <cofactor evidence="2">
        <name>FAD</name>
        <dbReference type="ChEBI" id="CHEBI:57692"/>
    </cofactor>
</comment>
<dbReference type="Gene3D" id="1.25.40.80">
    <property type="match status" value="1"/>
</dbReference>
<dbReference type="PANTHER" id="PTHR11455">
    <property type="entry name" value="CRYPTOCHROME"/>
    <property type="match status" value="1"/>
</dbReference>
<name>A0ABP9QIU5_9RHOO</name>
<keyword evidence="3 6" id="KW-0285">Flavoprotein</keyword>
<dbReference type="Gene3D" id="3.40.50.620">
    <property type="entry name" value="HUPs"/>
    <property type="match status" value="1"/>
</dbReference>
<dbReference type="Gene3D" id="1.10.579.10">
    <property type="entry name" value="DNA Cyclobutane Dipyrimidine Photolyase, subunit A, domain 3"/>
    <property type="match status" value="1"/>
</dbReference>
<organism evidence="8 9">
    <name type="scientific">Viridibacterium curvum</name>
    <dbReference type="NCBI Taxonomy" id="1101404"/>
    <lineage>
        <taxon>Bacteria</taxon>
        <taxon>Pseudomonadati</taxon>
        <taxon>Pseudomonadota</taxon>
        <taxon>Betaproteobacteria</taxon>
        <taxon>Rhodocyclales</taxon>
        <taxon>Rhodocyclaceae</taxon>
        <taxon>Viridibacterium</taxon>
    </lineage>
</organism>
<dbReference type="PROSITE" id="PS51645">
    <property type="entry name" value="PHR_CRY_ALPHA_BETA"/>
    <property type="match status" value="1"/>
</dbReference>
<keyword evidence="5 6" id="KW-0157">Chromophore</keyword>
<evidence type="ECO:0000256" key="4">
    <source>
        <dbReference type="ARBA" id="ARBA00022827"/>
    </source>
</evidence>
<dbReference type="InterPro" id="IPR005101">
    <property type="entry name" value="Cryptochr/Photolyase_FAD-bd"/>
</dbReference>
<keyword evidence="4 6" id="KW-0274">FAD</keyword>
<keyword evidence="9" id="KW-1185">Reference proteome</keyword>
<feature type="domain" description="Photolyase/cryptochrome alpha/beta" evidence="7">
    <location>
        <begin position="10"/>
        <end position="140"/>
    </location>
</feature>
<evidence type="ECO:0000256" key="5">
    <source>
        <dbReference type="ARBA" id="ARBA00022991"/>
    </source>
</evidence>
<dbReference type="InterPro" id="IPR014729">
    <property type="entry name" value="Rossmann-like_a/b/a_fold"/>
</dbReference>
<dbReference type="SUPFAM" id="SSF52425">
    <property type="entry name" value="Cryptochrome/photolyase, N-terminal domain"/>
    <property type="match status" value="1"/>
</dbReference>
<comment type="caution">
    <text evidence="8">The sequence shown here is derived from an EMBL/GenBank/DDBJ whole genome shotgun (WGS) entry which is preliminary data.</text>
</comment>
<reference evidence="9" key="1">
    <citation type="journal article" date="2019" name="Int. J. Syst. Evol. Microbiol.">
        <title>The Global Catalogue of Microorganisms (GCM) 10K type strain sequencing project: providing services to taxonomists for standard genome sequencing and annotation.</title>
        <authorList>
            <consortium name="The Broad Institute Genomics Platform"/>
            <consortium name="The Broad Institute Genome Sequencing Center for Infectious Disease"/>
            <person name="Wu L."/>
            <person name="Ma J."/>
        </authorList>
    </citation>
    <scope>NUCLEOTIDE SEQUENCE [LARGE SCALE GENOMIC DNA]</scope>
    <source>
        <strain evidence="9">JCM 18715</strain>
    </source>
</reference>
<dbReference type="Pfam" id="PF00875">
    <property type="entry name" value="DNA_photolyase"/>
    <property type="match status" value="1"/>
</dbReference>
<comment type="cofactor">
    <cofactor evidence="1">
        <name>(6R)-5,10-methylene-5,6,7,8-tetrahydrofolate</name>
        <dbReference type="ChEBI" id="CHEBI:15636"/>
    </cofactor>
</comment>
<comment type="similarity">
    <text evidence="6">Belongs to the DNA photolyase family.</text>
</comment>